<dbReference type="GO" id="GO:0004563">
    <property type="term" value="F:beta-N-acetylhexosaminidase activity"/>
    <property type="evidence" value="ECO:0007669"/>
    <property type="project" value="UniProtKB-EC"/>
</dbReference>
<gene>
    <name evidence="9" type="ORF">MHPYR_250043</name>
</gene>
<evidence type="ECO:0000256" key="1">
    <source>
        <dbReference type="ARBA" id="ARBA00001231"/>
    </source>
</evidence>
<feature type="region of interest" description="Disordered" evidence="6">
    <location>
        <begin position="31"/>
        <end position="59"/>
    </location>
</feature>
<dbReference type="InterPro" id="IPR050226">
    <property type="entry name" value="NagZ_Beta-hexosaminidase"/>
</dbReference>
<dbReference type="SUPFAM" id="SSF51445">
    <property type="entry name" value="(Trans)glycosidases"/>
    <property type="match status" value="1"/>
</dbReference>
<dbReference type="GO" id="GO:0005975">
    <property type="term" value="P:carbohydrate metabolic process"/>
    <property type="evidence" value="ECO:0007669"/>
    <property type="project" value="InterPro"/>
</dbReference>
<dbReference type="Pfam" id="PF00933">
    <property type="entry name" value="Glyco_hydro_3"/>
    <property type="match status" value="1"/>
</dbReference>
<keyword evidence="4 9" id="KW-0378">Hydrolase</keyword>
<evidence type="ECO:0000256" key="2">
    <source>
        <dbReference type="ARBA" id="ARBA00005336"/>
    </source>
</evidence>
<dbReference type="AlphaFoldDB" id="A0A1Y5PHL4"/>
<name>A0A1Y5PHL4_9MYCO</name>
<organism evidence="9">
    <name type="scientific">uncultured Mycobacterium sp</name>
    <dbReference type="NCBI Taxonomy" id="171292"/>
    <lineage>
        <taxon>Bacteria</taxon>
        <taxon>Bacillati</taxon>
        <taxon>Actinomycetota</taxon>
        <taxon>Actinomycetes</taxon>
        <taxon>Mycobacteriales</taxon>
        <taxon>Mycobacteriaceae</taxon>
        <taxon>Mycobacterium</taxon>
        <taxon>environmental samples</taxon>
    </lineage>
</organism>
<dbReference type="GO" id="GO:0009254">
    <property type="term" value="P:peptidoglycan turnover"/>
    <property type="evidence" value="ECO:0007669"/>
    <property type="project" value="TreeGrafter"/>
</dbReference>
<dbReference type="Gene3D" id="3.20.20.300">
    <property type="entry name" value="Glycoside hydrolase, family 3, N-terminal domain"/>
    <property type="match status" value="1"/>
</dbReference>
<dbReference type="PROSITE" id="PS51257">
    <property type="entry name" value="PROKAR_LIPOPROTEIN"/>
    <property type="match status" value="1"/>
</dbReference>
<dbReference type="PANTHER" id="PTHR30480:SF13">
    <property type="entry name" value="BETA-HEXOSAMINIDASE"/>
    <property type="match status" value="1"/>
</dbReference>
<dbReference type="PANTHER" id="PTHR30480">
    <property type="entry name" value="BETA-HEXOSAMINIDASE-RELATED"/>
    <property type="match status" value="1"/>
</dbReference>
<dbReference type="InterPro" id="IPR017853">
    <property type="entry name" value="GH"/>
</dbReference>
<evidence type="ECO:0000256" key="4">
    <source>
        <dbReference type="ARBA" id="ARBA00022801"/>
    </source>
</evidence>
<evidence type="ECO:0000313" key="9">
    <source>
        <dbReference type="EMBL" id="SBS75641.1"/>
    </source>
</evidence>
<accession>A0A1Y5PHL4</accession>
<feature type="signal peptide" evidence="7">
    <location>
        <begin position="1"/>
        <end position="28"/>
    </location>
</feature>
<dbReference type="InterPro" id="IPR036962">
    <property type="entry name" value="Glyco_hydro_3_N_sf"/>
</dbReference>
<evidence type="ECO:0000256" key="6">
    <source>
        <dbReference type="SAM" id="MobiDB-lite"/>
    </source>
</evidence>
<comment type="similarity">
    <text evidence="2">Belongs to the glycosyl hydrolase 3 family.</text>
</comment>
<dbReference type="EMBL" id="FLQS01000018">
    <property type="protein sequence ID" value="SBS75641.1"/>
    <property type="molecule type" value="Genomic_DNA"/>
</dbReference>
<feature type="chain" id="PRO_5012599371" description="beta-N-acetylhexosaminidase" evidence="7">
    <location>
        <begin position="29"/>
        <end position="401"/>
    </location>
</feature>
<sequence>MPTRLLSIRGIAALSALPLLLGGCSAPAAKPGASSSSPASTSSSASPMAGPVLAPAAPAPPACGDGPGLLSAMSTRDKLAQVLMVGVKSSADARAVVDTYHVGGIFIGSWTDLSMLTDGSLPDIANAGPLPLAVSVDEEGGRVERLSSLIGTAPSARVLAATQTPDQVYQLALDRGSKMRGLGITIDFAPVVDVTDAADDTVIGDRSFSNDPAVVTAYAGAYARGLRDAGLLPVLKHFPGHGHGSGDSHTAGAVTTPPLADLQTNDLIPYRTLTTEGPVAVMVGHLEVPGLTGTMPASLSAAAVGLLRSGGYGGPGFDGPVFSDDLSSMAAISDRYGVAEAVLRSLQAGIDVALWVTTDEVPAVLDRLEKAVNAGELSLPAVETSLLRMARLKGQSPRCGG</sequence>
<dbReference type="EC" id="3.2.1.52" evidence="3"/>
<keyword evidence="5" id="KW-0326">Glycosidase</keyword>
<dbReference type="InterPro" id="IPR001764">
    <property type="entry name" value="Glyco_hydro_3_N"/>
</dbReference>
<comment type="catalytic activity">
    <reaction evidence="1">
        <text>Hydrolysis of terminal non-reducing N-acetyl-D-hexosamine residues in N-acetyl-beta-D-hexosaminides.</text>
        <dbReference type="EC" id="3.2.1.52"/>
    </reaction>
</comment>
<reference evidence="9" key="1">
    <citation type="submission" date="2016-03" db="EMBL/GenBank/DDBJ databases">
        <authorList>
            <person name="Ploux O."/>
        </authorList>
    </citation>
    <scope>NUCLEOTIDE SEQUENCE</scope>
    <source>
        <strain evidence="9">UC10</strain>
    </source>
</reference>
<evidence type="ECO:0000256" key="7">
    <source>
        <dbReference type="SAM" id="SignalP"/>
    </source>
</evidence>
<evidence type="ECO:0000259" key="8">
    <source>
        <dbReference type="Pfam" id="PF00933"/>
    </source>
</evidence>
<evidence type="ECO:0000256" key="5">
    <source>
        <dbReference type="ARBA" id="ARBA00023295"/>
    </source>
</evidence>
<feature type="domain" description="Glycoside hydrolase family 3 N-terminal" evidence="8">
    <location>
        <begin position="75"/>
        <end position="392"/>
    </location>
</feature>
<proteinExistence type="inferred from homology"/>
<evidence type="ECO:0000256" key="3">
    <source>
        <dbReference type="ARBA" id="ARBA00012663"/>
    </source>
</evidence>
<keyword evidence="7" id="KW-0732">Signal</keyword>
<protein>
    <recommendedName>
        <fullName evidence="3">beta-N-acetylhexosaminidase</fullName>
        <ecNumber evidence="3">3.2.1.52</ecNumber>
    </recommendedName>
</protein>